<keyword evidence="6" id="KW-1133">Transmembrane helix</keyword>
<keyword evidence="5" id="KW-0998">Cell outer membrane</keyword>
<keyword evidence="3 6" id="KW-0812">Transmembrane</keyword>
<dbReference type="InterPro" id="IPR037066">
    <property type="entry name" value="Plug_dom_sf"/>
</dbReference>
<evidence type="ECO:0000256" key="1">
    <source>
        <dbReference type="ARBA" id="ARBA00004571"/>
    </source>
</evidence>
<dbReference type="Gene3D" id="2.170.130.10">
    <property type="entry name" value="TonB-dependent receptor, plug domain"/>
    <property type="match status" value="1"/>
</dbReference>
<evidence type="ECO:0000259" key="7">
    <source>
        <dbReference type="Pfam" id="PF07715"/>
    </source>
</evidence>
<dbReference type="AlphaFoldDB" id="A0A0F9U0W7"/>
<dbReference type="PROSITE" id="PS52016">
    <property type="entry name" value="TONB_DEPENDENT_REC_3"/>
    <property type="match status" value="1"/>
</dbReference>
<comment type="caution">
    <text evidence="9">The sequence shown here is derived from an EMBL/GenBank/DDBJ whole genome shotgun (WGS) entry which is preliminary data.</text>
</comment>
<evidence type="ECO:0000256" key="4">
    <source>
        <dbReference type="ARBA" id="ARBA00023136"/>
    </source>
</evidence>
<feature type="domain" description="TonB-dependent receptor plug" evidence="7">
    <location>
        <begin position="154"/>
        <end position="234"/>
    </location>
</feature>
<feature type="domain" description="Outer membrane protein beta-barrel" evidence="8">
    <location>
        <begin position="402"/>
        <end position="814"/>
    </location>
</feature>
<reference evidence="9" key="1">
    <citation type="journal article" date="2015" name="Nature">
        <title>Complex archaea that bridge the gap between prokaryotes and eukaryotes.</title>
        <authorList>
            <person name="Spang A."/>
            <person name="Saw J.H."/>
            <person name="Jorgensen S.L."/>
            <person name="Zaremba-Niedzwiedzka K."/>
            <person name="Martijn J."/>
            <person name="Lind A.E."/>
            <person name="van Eijk R."/>
            <person name="Schleper C."/>
            <person name="Guy L."/>
            <person name="Ettema T.J."/>
        </authorList>
    </citation>
    <scope>NUCLEOTIDE SEQUENCE</scope>
</reference>
<evidence type="ECO:0000256" key="3">
    <source>
        <dbReference type="ARBA" id="ARBA00022692"/>
    </source>
</evidence>
<dbReference type="InterPro" id="IPR012910">
    <property type="entry name" value="Plug_dom"/>
</dbReference>
<dbReference type="Pfam" id="PF07715">
    <property type="entry name" value="Plug"/>
    <property type="match status" value="1"/>
</dbReference>
<dbReference type="InterPro" id="IPR039426">
    <property type="entry name" value="TonB-dep_rcpt-like"/>
</dbReference>
<sequence>MFYRDTFFKGYMINKFFYILLFIGTTFVYSQENINISGQLVDSETKETIPFVNVSVHNFDDNKLITGTITDMDGRFVIQGLMVGEYELYFSYIGYSGAQQTLVAGGLNSVFYLGKIELAPSAEILEEVQVIGREATTNSDLNKKSFNLENNIAQSGGSVLDAMKTMPGVAFDQEGKVVLRGSDKVVVLIDGKQSSLTGFGNQKGLGSIPASNIEKIEIINNPSAKYDANGFAGIINIIYKKEKQEGLNGDVGLSFGLGAIGKRRQDTKTDLGSFSVNPKLIPSVNLSYRKGKVNYFLQSEFIAQEALPNNEFTTRNYDDGRNIVSQVPENRKQFRSIIKGGIDYDVDENNSFTFSGLYDREKHIDTAQVAFINLNNDQRNRFYNWQENEVTRYISGSVNYRHNFEQPGHTLSANAQYTQGLENETYSLNDSSAVRTGRDKTNIKAIENTTSVSTDYVRPLKNGRVELGAKLRVRRLPVDYTITPGANSIIYPGLGTFSDWGENLYAGYVNYLLEKEKYDIEGGLRAEQTNVFYNLDPTNIYYPNNDDYDYFELFPSVRFTYKLNNNNKLSAFYNRRIDRPGEPELRIFPKYDDPELLKVGNPYLRPQLTDAFELAHKYSWGSGSLFSALYHRLIEDQYQRIYSIDNSNPDYDIVNRIYQNTGSATNTGIELLFSQDITNTFKMSASFNGYINAIEAYQGTLLFPFERSFSIDESNDEAWDAKLTSEFLLPLDISAQLTGVYYSAKNIPQGEQLSRSSVDVGLKKNIWENKGELTLAVTDIFNTFGIRQELDSEGFTALYENYYETQIIRVGMKYRF</sequence>
<keyword evidence="2" id="KW-0813">Transport</keyword>
<dbReference type="Pfam" id="PF13715">
    <property type="entry name" value="CarbopepD_reg_2"/>
    <property type="match status" value="1"/>
</dbReference>
<protein>
    <recommendedName>
        <fullName evidence="10">TonB-dependent receptor plug domain-containing protein</fullName>
    </recommendedName>
</protein>
<dbReference type="InterPro" id="IPR036942">
    <property type="entry name" value="Beta-barrel_TonB_sf"/>
</dbReference>
<evidence type="ECO:0000256" key="6">
    <source>
        <dbReference type="SAM" id="Phobius"/>
    </source>
</evidence>
<evidence type="ECO:0000259" key="8">
    <source>
        <dbReference type="Pfam" id="PF14905"/>
    </source>
</evidence>
<dbReference type="PANTHER" id="PTHR40980">
    <property type="entry name" value="PLUG DOMAIN-CONTAINING PROTEIN"/>
    <property type="match status" value="1"/>
</dbReference>
<dbReference type="Gene3D" id="2.40.170.20">
    <property type="entry name" value="TonB-dependent receptor, beta-barrel domain"/>
    <property type="match status" value="1"/>
</dbReference>
<dbReference type="GO" id="GO:0009279">
    <property type="term" value="C:cell outer membrane"/>
    <property type="evidence" value="ECO:0007669"/>
    <property type="project" value="UniProtKB-SubCell"/>
</dbReference>
<dbReference type="InterPro" id="IPR041700">
    <property type="entry name" value="OMP_b-brl_3"/>
</dbReference>
<keyword evidence="4 6" id="KW-0472">Membrane</keyword>
<dbReference type="Gene3D" id="2.60.40.1120">
    <property type="entry name" value="Carboxypeptidase-like, regulatory domain"/>
    <property type="match status" value="1"/>
</dbReference>
<feature type="transmembrane region" description="Helical" evidence="6">
    <location>
        <begin position="12"/>
        <end position="30"/>
    </location>
</feature>
<comment type="subcellular location">
    <subcellularLocation>
        <location evidence="1">Cell outer membrane</location>
        <topology evidence="1">Multi-pass membrane protein</topology>
    </subcellularLocation>
</comment>
<evidence type="ECO:0000256" key="2">
    <source>
        <dbReference type="ARBA" id="ARBA00022448"/>
    </source>
</evidence>
<dbReference type="SUPFAM" id="SSF49464">
    <property type="entry name" value="Carboxypeptidase regulatory domain-like"/>
    <property type="match status" value="1"/>
</dbReference>
<gene>
    <name evidence="9" type="ORF">LCGC14_0280470</name>
</gene>
<evidence type="ECO:0000256" key="5">
    <source>
        <dbReference type="ARBA" id="ARBA00023237"/>
    </source>
</evidence>
<dbReference type="SUPFAM" id="SSF56935">
    <property type="entry name" value="Porins"/>
    <property type="match status" value="1"/>
</dbReference>
<organism evidence="9">
    <name type="scientific">marine sediment metagenome</name>
    <dbReference type="NCBI Taxonomy" id="412755"/>
    <lineage>
        <taxon>unclassified sequences</taxon>
        <taxon>metagenomes</taxon>
        <taxon>ecological metagenomes</taxon>
    </lineage>
</organism>
<name>A0A0F9U0W7_9ZZZZ</name>
<dbReference type="PANTHER" id="PTHR40980:SF4">
    <property type="entry name" value="TONB-DEPENDENT RECEPTOR-LIKE BETA-BARREL DOMAIN-CONTAINING PROTEIN"/>
    <property type="match status" value="1"/>
</dbReference>
<proteinExistence type="predicted"/>
<dbReference type="Pfam" id="PF14905">
    <property type="entry name" value="OMP_b-brl_3"/>
    <property type="match status" value="1"/>
</dbReference>
<evidence type="ECO:0008006" key="10">
    <source>
        <dbReference type="Google" id="ProtNLM"/>
    </source>
</evidence>
<dbReference type="EMBL" id="LAZR01000161">
    <property type="protein sequence ID" value="KKN85219.1"/>
    <property type="molecule type" value="Genomic_DNA"/>
</dbReference>
<dbReference type="InterPro" id="IPR008969">
    <property type="entry name" value="CarboxyPept-like_regulatory"/>
</dbReference>
<evidence type="ECO:0000313" key="9">
    <source>
        <dbReference type="EMBL" id="KKN85219.1"/>
    </source>
</evidence>
<accession>A0A0F9U0W7</accession>